<dbReference type="GO" id="GO:0005829">
    <property type="term" value="C:cytosol"/>
    <property type="evidence" value="ECO:0007669"/>
    <property type="project" value="TreeGrafter"/>
</dbReference>
<dbReference type="Gene3D" id="3.40.50.1820">
    <property type="entry name" value="alpha/beta hydrolase"/>
    <property type="match status" value="1"/>
</dbReference>
<dbReference type="Gene3D" id="2.30.38.10">
    <property type="entry name" value="Luciferase, Domain 3"/>
    <property type="match status" value="1"/>
</dbReference>
<dbReference type="Pfam" id="PF00975">
    <property type="entry name" value="Thioesterase"/>
    <property type="match status" value="1"/>
</dbReference>
<name>A0AB39QAV7_9ACTN</name>
<sequence>MTTLDADKQRMLLRLLRERGAERGGPRITPIPHGTPVPLNPPQSRIWFSCRQYPDTSEYSLPELRTVDRELDLPTLRAVATELMGRHHVLRVHMFERDGVPMQQDDGPIEPPVTWHDLRHLPADEAQARATAAGNEAARRPFALDGPCFFQIIGFALPGERTMLALNFHHIVIDGLSRAMVVAELDALLVGRPLGPAPSVGFLDYVAWEQEHTDEAAVERDLLYWTGKLAGDLPVLDLPKDRPRPATSKRTGGTVPLSVPGPVLSRLRRLAADEGVTLFVVVMAAYKVFLARMSGQRDLIVGAPLAGRDHEVAESIVGCFVKSAPLRTDLSGDPTFREVVRHVHETLLEAHDHQAVPFDRVVAELALPRLPGVQAVFQTMVNVQATGSGGSADLGTELDTNAAMWDLAVSLFTDQEEMSGVLVYDAALFDESTASRFAAHLETLLAEGAAQPDARAFELPLLSPVERARVLPASAAPGRPDVRYRSMAEPFEQQARRTPDAVAVRAGEEAVSYAQVDARADQLASVLHREGVRSGDVVALCLDHGADEVVARIAAAKLHTPYTAVAPERLAEAAPRVVVTDPATADQVPPGPWRVVSFADAERWAATELGEPPVADGAPDLLRLVRSPGLPGPVAHPVTMALAEVDELRRRYPLDAGEVVLVDSPERAWWPLSDGGAVMLCPPVVHKQPRPLNECGTDGGVTTVWTTPSVPLSVGSGAAPRRILCDGEPVTVAGVPGEVIARRERPETGAVTGEGRHALYVLDESLEPVPLGVVGELYVGGEEGLARGYHGQPAATAERFVADPFGEPGARMVRTGELARRRENGVVEQLGPVGRQISVHGMRVERAPVEAAFADQGGVALCAVTATAQGALAAFVVPSGDRELSAPQLTEGAALRLLDYLVPGSVTVVDAIPRGDDGGIDVDALLGLRTENPPAEDEEFTAPANELEARLAAIYARLLRRDAVSVTDSFFDLGGHSLLVFKLIEECGGEFGLQPSVQDVFTNPKIRDLAATLSAAQAAPAPRDNLIDLAESPGAPLMVFVHAASGSVLPFYEVAQRLRGEFSVYALQSLPDDPAATVEEMAARYVAAVDAVRGVAPVVLAGWSMGGCVAVEMARIWLLRGEPVAATLLLDTWAPPSFMSSEREAAEVRQACLSLDVLRLEGANAGAAVALAELTGMVERNRAAFLDYWPEYFPAEVDLLHAGDPLPAGAPAFPAGYMDDDRGWHAFVAGLETTEVKGSHLSLFDAEHVDDLTAAIQGAVGRRLGYEEI</sequence>
<feature type="domain" description="Carrier" evidence="5">
    <location>
        <begin position="942"/>
        <end position="1017"/>
    </location>
</feature>
<dbReference type="InterPro" id="IPR029058">
    <property type="entry name" value="AB_hydrolase_fold"/>
</dbReference>
<keyword evidence="3" id="KW-0597">Phosphoprotein</keyword>
<dbReference type="Pfam" id="PF00501">
    <property type="entry name" value="AMP-binding"/>
    <property type="match status" value="1"/>
</dbReference>
<dbReference type="InterPro" id="IPR001242">
    <property type="entry name" value="Condensation_dom"/>
</dbReference>
<feature type="region of interest" description="Disordered" evidence="4">
    <location>
        <begin position="19"/>
        <end position="40"/>
    </location>
</feature>
<dbReference type="Gene3D" id="3.30.559.30">
    <property type="entry name" value="Nonribosomal peptide synthetase, condensation domain"/>
    <property type="match status" value="1"/>
</dbReference>
<dbReference type="GO" id="GO:0043041">
    <property type="term" value="P:amino acid activation for nonribosomal peptide biosynthetic process"/>
    <property type="evidence" value="ECO:0007669"/>
    <property type="project" value="TreeGrafter"/>
</dbReference>
<accession>A0AB39QAV7</accession>
<dbReference type="Pfam" id="PF00668">
    <property type="entry name" value="Condensation"/>
    <property type="match status" value="1"/>
</dbReference>
<evidence type="ECO:0000313" key="6">
    <source>
        <dbReference type="EMBL" id="XDQ39457.1"/>
    </source>
</evidence>
<evidence type="ECO:0000256" key="4">
    <source>
        <dbReference type="SAM" id="MobiDB-lite"/>
    </source>
</evidence>
<gene>
    <name evidence="6" type="ORF">AB5J49_42315</name>
</gene>
<evidence type="ECO:0000256" key="3">
    <source>
        <dbReference type="ARBA" id="ARBA00022553"/>
    </source>
</evidence>
<dbReference type="RefSeq" id="WP_369174181.1">
    <property type="nucleotide sequence ID" value="NZ_CP163439.1"/>
</dbReference>
<dbReference type="SMART" id="SM00824">
    <property type="entry name" value="PKS_TE"/>
    <property type="match status" value="1"/>
</dbReference>
<dbReference type="GO" id="GO:0008610">
    <property type="term" value="P:lipid biosynthetic process"/>
    <property type="evidence" value="ECO:0007669"/>
    <property type="project" value="UniProtKB-ARBA"/>
</dbReference>
<dbReference type="InterPro" id="IPR009081">
    <property type="entry name" value="PP-bd_ACP"/>
</dbReference>
<dbReference type="PANTHER" id="PTHR45527">
    <property type="entry name" value="NONRIBOSOMAL PEPTIDE SYNTHETASE"/>
    <property type="match status" value="1"/>
</dbReference>
<reference evidence="6" key="1">
    <citation type="submission" date="2024-07" db="EMBL/GenBank/DDBJ databases">
        <authorList>
            <person name="Yu S.T."/>
        </authorList>
    </citation>
    <scope>NUCLEOTIDE SEQUENCE</scope>
    <source>
        <strain evidence="6">R28</strain>
    </source>
</reference>
<dbReference type="PANTHER" id="PTHR45527:SF1">
    <property type="entry name" value="FATTY ACID SYNTHASE"/>
    <property type="match status" value="1"/>
</dbReference>
<dbReference type="SUPFAM" id="SSF56801">
    <property type="entry name" value="Acetyl-CoA synthetase-like"/>
    <property type="match status" value="1"/>
</dbReference>
<dbReference type="GO" id="GO:0009366">
    <property type="term" value="C:enterobactin synthetase complex"/>
    <property type="evidence" value="ECO:0007669"/>
    <property type="project" value="TreeGrafter"/>
</dbReference>
<dbReference type="FunFam" id="1.10.1200.10:FF:000005">
    <property type="entry name" value="Nonribosomal peptide synthetase 1"/>
    <property type="match status" value="1"/>
</dbReference>
<dbReference type="InterPro" id="IPR020806">
    <property type="entry name" value="PKS_PP-bd"/>
</dbReference>
<dbReference type="InterPro" id="IPR001031">
    <property type="entry name" value="Thioesterase"/>
</dbReference>
<dbReference type="Gene3D" id="3.40.50.980">
    <property type="match status" value="2"/>
</dbReference>
<dbReference type="GO" id="GO:0047527">
    <property type="term" value="F:2,3-dihydroxybenzoate-serine ligase activity"/>
    <property type="evidence" value="ECO:0007669"/>
    <property type="project" value="TreeGrafter"/>
</dbReference>
<dbReference type="InterPro" id="IPR020802">
    <property type="entry name" value="TesA-like"/>
</dbReference>
<dbReference type="CDD" id="cd19531">
    <property type="entry name" value="LCL_NRPS-like"/>
    <property type="match status" value="1"/>
</dbReference>
<dbReference type="SUPFAM" id="SSF53474">
    <property type="entry name" value="alpha/beta-Hydrolases"/>
    <property type="match status" value="1"/>
</dbReference>
<dbReference type="GO" id="GO:0031177">
    <property type="term" value="F:phosphopantetheine binding"/>
    <property type="evidence" value="ECO:0007669"/>
    <property type="project" value="InterPro"/>
</dbReference>
<evidence type="ECO:0000256" key="1">
    <source>
        <dbReference type="ARBA" id="ARBA00001957"/>
    </source>
</evidence>
<comment type="cofactor">
    <cofactor evidence="1">
        <name>pantetheine 4'-phosphate</name>
        <dbReference type="ChEBI" id="CHEBI:47942"/>
    </cofactor>
</comment>
<dbReference type="Gene3D" id="3.30.300.30">
    <property type="match status" value="1"/>
</dbReference>
<evidence type="ECO:0000256" key="2">
    <source>
        <dbReference type="ARBA" id="ARBA00022450"/>
    </source>
</evidence>
<dbReference type="AlphaFoldDB" id="A0AB39QAV7"/>
<dbReference type="SUPFAM" id="SSF47336">
    <property type="entry name" value="ACP-like"/>
    <property type="match status" value="1"/>
</dbReference>
<dbReference type="Gene3D" id="1.10.1200.10">
    <property type="entry name" value="ACP-like"/>
    <property type="match status" value="1"/>
</dbReference>
<dbReference type="InterPro" id="IPR045851">
    <property type="entry name" value="AMP-bd_C_sf"/>
</dbReference>
<dbReference type="SUPFAM" id="SSF52777">
    <property type="entry name" value="CoA-dependent acyltransferases"/>
    <property type="match status" value="2"/>
</dbReference>
<proteinExistence type="predicted"/>
<organism evidence="6">
    <name type="scientific">Streptomyces sp. R28</name>
    <dbReference type="NCBI Taxonomy" id="3238628"/>
    <lineage>
        <taxon>Bacteria</taxon>
        <taxon>Bacillati</taxon>
        <taxon>Actinomycetota</taxon>
        <taxon>Actinomycetes</taxon>
        <taxon>Kitasatosporales</taxon>
        <taxon>Streptomycetaceae</taxon>
        <taxon>Streptomyces</taxon>
    </lineage>
</organism>
<dbReference type="EMBL" id="CP163439">
    <property type="protein sequence ID" value="XDQ39457.1"/>
    <property type="molecule type" value="Genomic_DNA"/>
</dbReference>
<dbReference type="SMART" id="SM00823">
    <property type="entry name" value="PKS_PP"/>
    <property type="match status" value="1"/>
</dbReference>
<evidence type="ECO:0000259" key="5">
    <source>
        <dbReference type="PROSITE" id="PS50075"/>
    </source>
</evidence>
<dbReference type="PROSITE" id="PS50075">
    <property type="entry name" value="CARRIER"/>
    <property type="match status" value="1"/>
</dbReference>
<dbReference type="GO" id="GO:0009239">
    <property type="term" value="P:enterobactin biosynthetic process"/>
    <property type="evidence" value="ECO:0007669"/>
    <property type="project" value="TreeGrafter"/>
</dbReference>
<dbReference type="InterPro" id="IPR036736">
    <property type="entry name" value="ACP-like_sf"/>
</dbReference>
<keyword evidence="2" id="KW-0596">Phosphopantetheine</keyword>
<dbReference type="InterPro" id="IPR023213">
    <property type="entry name" value="CAT-like_dom_sf"/>
</dbReference>
<dbReference type="Pfam" id="PF00550">
    <property type="entry name" value="PP-binding"/>
    <property type="match status" value="1"/>
</dbReference>
<protein>
    <submittedName>
        <fullName evidence="6">Condensation domain-containing protein</fullName>
    </submittedName>
</protein>
<dbReference type="InterPro" id="IPR000873">
    <property type="entry name" value="AMP-dep_synth/lig_dom"/>
</dbReference>
<dbReference type="Gene3D" id="3.30.559.10">
    <property type="entry name" value="Chloramphenicol acetyltransferase-like domain"/>
    <property type="match status" value="1"/>
</dbReference>